<feature type="transmembrane region" description="Helical" evidence="1">
    <location>
        <begin position="394"/>
        <end position="412"/>
    </location>
</feature>
<dbReference type="PANTHER" id="PTHR12147">
    <property type="entry name" value="METALLOPEPTIDASE M28 FAMILY MEMBER"/>
    <property type="match status" value="1"/>
</dbReference>
<feature type="transmembrane region" description="Helical" evidence="1">
    <location>
        <begin position="449"/>
        <end position="467"/>
    </location>
</feature>
<organism evidence="3 4">
    <name type="scientific">Labedaea rhizosphaerae</name>
    <dbReference type="NCBI Taxonomy" id="598644"/>
    <lineage>
        <taxon>Bacteria</taxon>
        <taxon>Bacillati</taxon>
        <taxon>Actinomycetota</taxon>
        <taxon>Actinomycetes</taxon>
        <taxon>Pseudonocardiales</taxon>
        <taxon>Pseudonocardiaceae</taxon>
        <taxon>Labedaea</taxon>
    </lineage>
</organism>
<dbReference type="InterPro" id="IPR045175">
    <property type="entry name" value="M28_fam"/>
</dbReference>
<dbReference type="InterPro" id="IPR007484">
    <property type="entry name" value="Peptidase_M28"/>
</dbReference>
<keyword evidence="1" id="KW-0472">Membrane</keyword>
<accession>A0A4R6S7G2</accession>
<keyword evidence="1" id="KW-0812">Transmembrane</keyword>
<dbReference type="PANTHER" id="PTHR12147:SF26">
    <property type="entry name" value="PEPTIDASE M28 DOMAIN-CONTAINING PROTEIN"/>
    <property type="match status" value="1"/>
</dbReference>
<keyword evidence="1" id="KW-1133">Transmembrane helix</keyword>
<dbReference type="EMBL" id="SNXZ01000005">
    <property type="protein sequence ID" value="TDP95187.1"/>
    <property type="molecule type" value="Genomic_DNA"/>
</dbReference>
<feature type="transmembrane region" description="Helical" evidence="1">
    <location>
        <begin position="424"/>
        <end position="443"/>
    </location>
</feature>
<feature type="transmembrane region" description="Helical" evidence="1">
    <location>
        <begin position="354"/>
        <end position="374"/>
    </location>
</feature>
<gene>
    <name evidence="3" type="ORF">EV186_105419</name>
</gene>
<feature type="transmembrane region" description="Helical" evidence="1">
    <location>
        <begin position="503"/>
        <end position="525"/>
    </location>
</feature>
<dbReference type="OrthoDB" id="9778250at2"/>
<proteinExistence type="predicted"/>
<dbReference type="SUPFAM" id="SSF53187">
    <property type="entry name" value="Zn-dependent exopeptidases"/>
    <property type="match status" value="1"/>
</dbReference>
<feature type="transmembrane region" description="Helical" evidence="1">
    <location>
        <begin position="474"/>
        <end position="497"/>
    </location>
</feature>
<reference evidence="3 4" key="1">
    <citation type="submission" date="2019-03" db="EMBL/GenBank/DDBJ databases">
        <title>Genomic Encyclopedia of Type Strains, Phase IV (KMG-IV): sequencing the most valuable type-strain genomes for metagenomic binning, comparative biology and taxonomic classification.</title>
        <authorList>
            <person name="Goeker M."/>
        </authorList>
    </citation>
    <scope>NUCLEOTIDE SEQUENCE [LARGE SCALE GENOMIC DNA]</scope>
    <source>
        <strain evidence="3 4">DSM 45361</strain>
    </source>
</reference>
<dbReference type="Pfam" id="PF04389">
    <property type="entry name" value="Peptidase_M28"/>
    <property type="match status" value="1"/>
</dbReference>
<protein>
    <submittedName>
        <fullName evidence="3">Peptidase M28-like protein</fullName>
    </submittedName>
</protein>
<evidence type="ECO:0000313" key="4">
    <source>
        <dbReference type="Proteomes" id="UP000295444"/>
    </source>
</evidence>
<keyword evidence="4" id="KW-1185">Reference proteome</keyword>
<name>A0A4R6S7G2_LABRH</name>
<dbReference type="Gene3D" id="3.40.630.10">
    <property type="entry name" value="Zn peptidases"/>
    <property type="match status" value="1"/>
</dbReference>
<feature type="transmembrane region" description="Helical" evidence="1">
    <location>
        <begin position="532"/>
        <end position="554"/>
    </location>
</feature>
<evidence type="ECO:0000256" key="1">
    <source>
        <dbReference type="SAM" id="Phobius"/>
    </source>
</evidence>
<evidence type="ECO:0000313" key="3">
    <source>
        <dbReference type="EMBL" id="TDP95187.1"/>
    </source>
</evidence>
<dbReference type="RefSeq" id="WP_133852556.1">
    <property type="nucleotide sequence ID" value="NZ_SNXZ01000005.1"/>
</dbReference>
<feature type="domain" description="Peptidase M28" evidence="2">
    <location>
        <begin position="106"/>
        <end position="291"/>
    </location>
</feature>
<evidence type="ECO:0000259" key="2">
    <source>
        <dbReference type="Pfam" id="PF04389"/>
    </source>
</evidence>
<dbReference type="AlphaFoldDB" id="A0A4R6S7G2"/>
<dbReference type="GO" id="GO:0006508">
    <property type="term" value="P:proteolysis"/>
    <property type="evidence" value="ECO:0007669"/>
    <property type="project" value="InterPro"/>
</dbReference>
<comment type="caution">
    <text evidence="3">The sequence shown here is derived from an EMBL/GenBank/DDBJ whole genome shotgun (WGS) entry which is preliminary data.</text>
</comment>
<feature type="transmembrane region" description="Helical" evidence="1">
    <location>
        <begin position="320"/>
        <end position="342"/>
    </location>
</feature>
<dbReference type="GO" id="GO:0008235">
    <property type="term" value="F:metalloexopeptidase activity"/>
    <property type="evidence" value="ECO:0007669"/>
    <property type="project" value="InterPro"/>
</dbReference>
<dbReference type="Proteomes" id="UP000295444">
    <property type="component" value="Unassembled WGS sequence"/>
</dbReference>
<sequence>MSNRLVAWVVFVVLAALGVLTALSLQPSSPRDRSAPPGEFSAERAIARLGPVAAVSHPQGSAENAKVRDYLLGQLRDLGLAPTTDTRLAVRAEDDWPVVAANVTDLHATIKGTAPTGRVLLVAHYDSVPGGPGAADDGANVVSILEIVRALKASAPLRNDVEVLLTDGEEADLLGAQAFVDAGGARDKNTVVVNMEARGTSGPAIIFQTVGGNSGVMSAVGAGDAVATSVSDDVYKMLPNDTDLTVFDNAGLRGINYAFVGDSVNYHTPHDDLAHLSHATVQDMGASALAAVRSLGGADLAAMPDRNDSYFTVLGLFLHYPAWLVIPLAVLAFVLFGLALWYHGLRPGRIARSALTFVLPILGAVVVGAGVWFLLRLLRPEYALFVAGDTNRPFFYALGMVLLTLVLLVLWCRWQRKRLSMIELTFVVLGWLTFLALVTAFLVPGGSYVFTWPVLIGSAALLAARRWAYEDSSWAMIAASAAAVPAVLLGLPMILLLFPLVGISVAVAPLVLVVLFGATVLGLFAASVPQRVLTVALVVAGLGAVVALGTGLAVDSYDEQYPKPVSLGYGLDGDTGKAYWISAGDPADRETNKALRRLVPLPPFPSVAGKRHTVGALAPLSKQVVVPSAEVLSAKDNPDGTHTAVLELHAGPAATELHLYVMSGELVSATVNGAPLATNGRYGGRWGMIFTGPPPEGVTVTLVSRGGPLTTNVTAVYRGLPEDADAPYLGPGVSFPQYSPLSGQTIAERTYRA</sequence>